<keyword evidence="2" id="KW-1185">Reference proteome</keyword>
<dbReference type="EMBL" id="CP001230">
    <property type="protein sequence ID" value="ACO03483.1"/>
    <property type="molecule type" value="Genomic_DNA"/>
</dbReference>
<dbReference type="PANTHER" id="PTHR40727">
    <property type="entry name" value="TRANSCRIPTION REGULATOR, ENCODED NEXT TO RECA SUPERFAMILY ATPASE-RELATED"/>
    <property type="match status" value="1"/>
</dbReference>
<dbReference type="STRING" id="123214.PERMA_0328"/>
<dbReference type="PANTHER" id="PTHR40727:SF1">
    <property type="entry name" value="BACTERIO-OPSIN ACTIVATOR"/>
    <property type="match status" value="1"/>
</dbReference>
<dbReference type="RefSeq" id="WP_012675722.1">
    <property type="nucleotide sequence ID" value="NC_012440.1"/>
</dbReference>
<name>C0QTV6_PERMH</name>
<dbReference type="Proteomes" id="UP000001366">
    <property type="component" value="Chromosome"/>
</dbReference>
<dbReference type="AlphaFoldDB" id="C0QTV6"/>
<reference evidence="1 2" key="1">
    <citation type="journal article" date="2009" name="J. Bacteriol.">
        <title>Complete and draft genome sequences of six members of the Aquificales.</title>
        <authorList>
            <person name="Reysenbach A.L."/>
            <person name="Hamamura N."/>
            <person name="Podar M."/>
            <person name="Griffiths E."/>
            <person name="Ferreira S."/>
            <person name="Hochstein R."/>
            <person name="Heidelberg J."/>
            <person name="Johnson J."/>
            <person name="Mead D."/>
            <person name="Pohorille A."/>
            <person name="Sarmiento M."/>
            <person name="Schweighofer K."/>
            <person name="Seshadri R."/>
            <person name="Voytek M.A."/>
        </authorList>
    </citation>
    <scope>NUCLEOTIDE SEQUENCE [LARGE SCALE GENOMIC DNA]</scope>
    <source>
        <strain evidence="2">DSM 14350 / EX-H1</strain>
    </source>
</reference>
<dbReference type="eggNOG" id="COG1318">
    <property type="taxonomic scope" value="Bacteria"/>
</dbReference>
<dbReference type="KEGG" id="pmx:PERMA_0328"/>
<dbReference type="HOGENOM" id="CLU_1303488_0_0_0"/>
<dbReference type="OrthoDB" id="5372654at2"/>
<sequence length="217" mass="24507">MVIQLTAPPVSEYDLEHLVGRVFFKAIDLLGGLHKLAEYKTLTWLPSLARASFAIVLREEYLKTEEEIAEIVGLTKNTVRNILRADPNAALFKIEHMEELTKEEKKELRVHTAGGIAKLAYKLVKEGQESQTILEFCRELSAKAVQVCEAPWAYLVLKNIKGLKYPVENPEPLKEKLSNITIKGLDSGEVVENIAYPIKNPAQLLHEIKEYLQMKGV</sequence>
<gene>
    <name evidence="1" type="ordered locus">PERMA_0328</name>
</gene>
<protein>
    <recommendedName>
        <fullName evidence="3">Regulatory domain-containing protein</fullName>
    </recommendedName>
</protein>
<dbReference type="NCBIfam" id="TIGR03879">
    <property type="entry name" value="near_KaiC_dom"/>
    <property type="match status" value="1"/>
</dbReference>
<evidence type="ECO:0000313" key="1">
    <source>
        <dbReference type="EMBL" id="ACO03483.1"/>
    </source>
</evidence>
<evidence type="ECO:0000313" key="2">
    <source>
        <dbReference type="Proteomes" id="UP000001366"/>
    </source>
</evidence>
<proteinExistence type="predicted"/>
<dbReference type="PaxDb" id="123214-PERMA_0328"/>
<dbReference type="InterPro" id="IPR022285">
    <property type="entry name" value="CHP03879_regulat_dom_put"/>
</dbReference>
<evidence type="ECO:0008006" key="3">
    <source>
        <dbReference type="Google" id="ProtNLM"/>
    </source>
</evidence>
<accession>C0QTV6</accession>
<organism evidence="1 2">
    <name type="scientific">Persephonella marina (strain DSM 14350 / EX-H1)</name>
    <dbReference type="NCBI Taxonomy" id="123214"/>
    <lineage>
        <taxon>Bacteria</taxon>
        <taxon>Pseudomonadati</taxon>
        <taxon>Aquificota</taxon>
        <taxon>Aquificia</taxon>
        <taxon>Aquificales</taxon>
        <taxon>Hydrogenothermaceae</taxon>
        <taxon>Persephonella</taxon>
    </lineage>
</organism>